<evidence type="ECO:0000256" key="6">
    <source>
        <dbReference type="RuleBase" id="RU000492"/>
    </source>
</evidence>
<evidence type="ECO:0000256" key="1">
    <source>
        <dbReference type="ARBA" id="ARBA00022741"/>
    </source>
</evidence>
<dbReference type="PROSITE" id="PS00039">
    <property type="entry name" value="DEAD_ATP_HELICASE"/>
    <property type="match status" value="1"/>
</dbReference>
<evidence type="ECO:0000313" key="11">
    <source>
        <dbReference type="Proteomes" id="UP001163714"/>
    </source>
</evidence>
<organism evidence="10 11">
    <name type="scientific">Shewanella subflava</name>
    <dbReference type="NCBI Taxonomy" id="2986476"/>
    <lineage>
        <taxon>Bacteria</taxon>
        <taxon>Pseudomonadati</taxon>
        <taxon>Pseudomonadota</taxon>
        <taxon>Gammaproteobacteria</taxon>
        <taxon>Alteromonadales</taxon>
        <taxon>Shewanellaceae</taxon>
        <taxon>Shewanella</taxon>
    </lineage>
</organism>
<dbReference type="InterPro" id="IPR014001">
    <property type="entry name" value="Helicase_ATP-bd"/>
</dbReference>
<dbReference type="InterPro" id="IPR011545">
    <property type="entry name" value="DEAD/DEAH_box_helicase_dom"/>
</dbReference>
<dbReference type="EMBL" id="JAPDMX010000028">
    <property type="protein sequence ID" value="MCW3173291.1"/>
    <property type="molecule type" value="Genomic_DNA"/>
</dbReference>
<dbReference type="PROSITE" id="PS51194">
    <property type="entry name" value="HELICASE_CTER"/>
    <property type="match status" value="1"/>
</dbReference>
<sequence>MKLTAFSLHSGLVNALPTSVSVASQIQQQAIPAVLSGEDVLALAQTGSGKTYAYGLPLLHRIIQQRNSYSLSAVIIAPTRELASQVGQSLSPLAQALNLKLEVLCGGEDIALQVERLTKHINVIVATPGRLLALAQQNSLNFADLETLVLDEADRLLDMGFINDLNALLALMPTRQTLLFSATMPETLAELASNILSKPFARIEASTLNHPVEEIVQSIYHVNKGSKAKVLIEQIKLHQWRQVLVFVNAKDDADALCKKLLKAGINAAAMHGDKEQKLRAQTLAQFQQQQLTVLIATDVLARGIHIEALPVVINFELPSQPTTYIHRVGRTARAGLSGIVLSLVCHAELSVLVAIRQLTGQALPLQTLADFPVTDKPIDANSKRPPRDKQANRRTANKKSISDFAKRARSR</sequence>
<accession>A0ABT3IB67</accession>
<evidence type="ECO:0000256" key="5">
    <source>
        <dbReference type="ARBA" id="ARBA00038437"/>
    </source>
</evidence>
<reference evidence="10" key="1">
    <citation type="submission" date="2022-10" db="EMBL/GenBank/DDBJ databases">
        <title>Shewanella flava sp. nov, isolated from the estuary of the Fenhe River into the Yellow River.</title>
        <authorList>
            <person name="Li Y."/>
        </authorList>
    </citation>
    <scope>NUCLEOTIDE SEQUENCE</scope>
    <source>
        <strain evidence="10">FYR11-62</strain>
    </source>
</reference>
<dbReference type="Pfam" id="PF00271">
    <property type="entry name" value="Helicase_C"/>
    <property type="match status" value="1"/>
</dbReference>
<keyword evidence="2 6" id="KW-0378">Hydrolase</keyword>
<evidence type="ECO:0000256" key="4">
    <source>
        <dbReference type="ARBA" id="ARBA00022840"/>
    </source>
</evidence>
<dbReference type="InterPro" id="IPR000629">
    <property type="entry name" value="RNA-helicase_DEAD-box_CS"/>
</dbReference>
<keyword evidence="4 6" id="KW-0067">ATP-binding</keyword>
<feature type="domain" description="Helicase C-terminal" evidence="9">
    <location>
        <begin position="227"/>
        <end position="379"/>
    </location>
</feature>
<gene>
    <name evidence="10" type="ORF">OHT75_12445</name>
</gene>
<keyword evidence="1 6" id="KW-0547">Nucleotide-binding</keyword>
<feature type="domain" description="Helicase ATP-binding" evidence="8">
    <location>
        <begin position="31"/>
        <end position="202"/>
    </location>
</feature>
<dbReference type="Proteomes" id="UP001163714">
    <property type="component" value="Unassembled WGS sequence"/>
</dbReference>
<evidence type="ECO:0000256" key="3">
    <source>
        <dbReference type="ARBA" id="ARBA00022806"/>
    </source>
</evidence>
<dbReference type="InterPro" id="IPR001650">
    <property type="entry name" value="Helicase_C-like"/>
</dbReference>
<evidence type="ECO:0000256" key="2">
    <source>
        <dbReference type="ARBA" id="ARBA00022801"/>
    </source>
</evidence>
<feature type="compositionally biased region" description="Basic and acidic residues" evidence="7">
    <location>
        <begin position="400"/>
        <end position="411"/>
    </location>
</feature>
<protein>
    <submittedName>
        <fullName evidence="10">DEAD/DEAH box helicase</fullName>
    </submittedName>
</protein>
<comment type="caution">
    <text evidence="10">The sequence shown here is derived from an EMBL/GenBank/DDBJ whole genome shotgun (WGS) entry which is preliminary data.</text>
</comment>
<evidence type="ECO:0000256" key="7">
    <source>
        <dbReference type="SAM" id="MobiDB-lite"/>
    </source>
</evidence>
<dbReference type="PANTHER" id="PTHR47959">
    <property type="entry name" value="ATP-DEPENDENT RNA HELICASE RHLE-RELATED"/>
    <property type="match status" value="1"/>
</dbReference>
<name>A0ABT3IB67_9GAMM</name>
<dbReference type="RefSeq" id="WP_264727056.1">
    <property type="nucleotide sequence ID" value="NZ_JAPDMX010000028.1"/>
</dbReference>
<dbReference type="InterPro" id="IPR044742">
    <property type="entry name" value="DEAD/DEAH_RhlB"/>
</dbReference>
<keyword evidence="3 6" id="KW-0347">Helicase</keyword>
<evidence type="ECO:0000313" key="10">
    <source>
        <dbReference type="EMBL" id="MCW3173291.1"/>
    </source>
</evidence>
<dbReference type="CDD" id="cd00268">
    <property type="entry name" value="DEADc"/>
    <property type="match status" value="1"/>
</dbReference>
<dbReference type="SUPFAM" id="SSF52540">
    <property type="entry name" value="P-loop containing nucleoside triphosphate hydrolases"/>
    <property type="match status" value="1"/>
</dbReference>
<dbReference type="InterPro" id="IPR027417">
    <property type="entry name" value="P-loop_NTPase"/>
</dbReference>
<dbReference type="GO" id="GO:0004386">
    <property type="term" value="F:helicase activity"/>
    <property type="evidence" value="ECO:0007669"/>
    <property type="project" value="UniProtKB-KW"/>
</dbReference>
<dbReference type="Gene3D" id="3.40.50.300">
    <property type="entry name" value="P-loop containing nucleotide triphosphate hydrolases"/>
    <property type="match status" value="2"/>
</dbReference>
<dbReference type="InterPro" id="IPR050079">
    <property type="entry name" value="DEAD_box_RNA_helicase"/>
</dbReference>
<comment type="similarity">
    <text evidence="5 6">Belongs to the DEAD box helicase family.</text>
</comment>
<dbReference type="SMART" id="SM00487">
    <property type="entry name" value="DEXDc"/>
    <property type="match status" value="1"/>
</dbReference>
<dbReference type="PROSITE" id="PS51192">
    <property type="entry name" value="HELICASE_ATP_BIND_1"/>
    <property type="match status" value="1"/>
</dbReference>
<keyword evidence="11" id="KW-1185">Reference proteome</keyword>
<dbReference type="PANTHER" id="PTHR47959:SF2">
    <property type="entry name" value="ATP-DEPENDENT RNA HELICASE DEAD BOX FAMILY"/>
    <property type="match status" value="1"/>
</dbReference>
<proteinExistence type="inferred from homology"/>
<dbReference type="Pfam" id="PF00270">
    <property type="entry name" value="DEAD"/>
    <property type="match status" value="1"/>
</dbReference>
<feature type="region of interest" description="Disordered" evidence="7">
    <location>
        <begin position="374"/>
        <end position="411"/>
    </location>
</feature>
<dbReference type="SMART" id="SM00490">
    <property type="entry name" value="HELICc"/>
    <property type="match status" value="1"/>
</dbReference>
<dbReference type="CDD" id="cd18787">
    <property type="entry name" value="SF2_C_DEAD"/>
    <property type="match status" value="1"/>
</dbReference>
<feature type="compositionally biased region" description="Basic and acidic residues" evidence="7">
    <location>
        <begin position="376"/>
        <end position="391"/>
    </location>
</feature>
<evidence type="ECO:0000259" key="8">
    <source>
        <dbReference type="PROSITE" id="PS51192"/>
    </source>
</evidence>
<evidence type="ECO:0000259" key="9">
    <source>
        <dbReference type="PROSITE" id="PS51194"/>
    </source>
</evidence>